<name>A0A1J5MWP5_9BACT</name>
<proteinExistence type="predicted"/>
<evidence type="ECO:0000259" key="4">
    <source>
        <dbReference type="PROSITE" id="PS51833"/>
    </source>
</evidence>
<feature type="modified residue" description="4-aspartylphosphate" evidence="1">
    <location>
        <position position="56"/>
    </location>
</feature>
<dbReference type="EMBL" id="LKAQ01000004">
    <property type="protein sequence ID" value="OIQ50236.1"/>
    <property type="molecule type" value="Genomic_DNA"/>
</dbReference>
<dbReference type="InterPro" id="IPR006674">
    <property type="entry name" value="HD_domain"/>
</dbReference>
<sequence length="417" mass="47249">MNKIRLLFVDDETNVLAALRRMLRNKSDHWDMVLVNSSQAALEALEKARFDVIVSDIKMPGMDGAELLTRVKDAYPGTIRIALSGQVDLNEVIRSIRSVHQYISKPCTAEALVARIEGALLSKEVLTDPEMLKLVTEIDALPVIPKVFQEIRDELAKPEPSIERIADSITQDVGLMAKILKLVNSPFFGLPTHIDSMHKAITMLGLETIKALILSTHLFTSYDGHALTGLKLNMLWEHCFRVANIARLIAECDKADKNVIVSCRMAGLLHDVGKLILINYFPERYGQVLKSVRENGGPVYRVEREVFGTSHAEMGAYLMGLWGMSHEVVHAIGYHHDHRPSDEYIPNVVTAANSIDHHCVIFHKDYSRIRIREDIAPRLFEETRLHTWLDYISDHWRDIDDFNCADENLLDDILDRG</sequence>
<dbReference type="PIRSF" id="PIRSF036883">
    <property type="entry name" value="RR_HD-GYP_mod"/>
    <property type="match status" value="1"/>
</dbReference>
<feature type="domain" description="HDOD" evidence="4">
    <location>
        <begin position="141"/>
        <end position="338"/>
    </location>
</feature>
<dbReference type="PANTHER" id="PTHR33525">
    <property type="match status" value="1"/>
</dbReference>
<dbReference type="CDD" id="cd17569">
    <property type="entry name" value="REC_HupR-like"/>
    <property type="match status" value="1"/>
</dbReference>
<dbReference type="InterPro" id="IPR006675">
    <property type="entry name" value="HDIG_dom"/>
</dbReference>
<dbReference type="SMART" id="SM00448">
    <property type="entry name" value="REC"/>
    <property type="match status" value="1"/>
</dbReference>
<evidence type="ECO:0000259" key="2">
    <source>
        <dbReference type="PROSITE" id="PS50110"/>
    </source>
</evidence>
<dbReference type="PROSITE" id="PS50110">
    <property type="entry name" value="RESPONSE_REGULATORY"/>
    <property type="match status" value="1"/>
</dbReference>
<dbReference type="PROSITE" id="PS51833">
    <property type="entry name" value="HDOD"/>
    <property type="match status" value="1"/>
</dbReference>
<keyword evidence="1" id="KW-0597">Phosphoprotein</keyword>
<keyword evidence="6" id="KW-1185">Reference proteome</keyword>
<dbReference type="Proteomes" id="UP000181901">
    <property type="component" value="Unassembled WGS sequence"/>
</dbReference>
<evidence type="ECO:0000313" key="5">
    <source>
        <dbReference type="EMBL" id="OIQ50236.1"/>
    </source>
</evidence>
<dbReference type="InterPro" id="IPR014626">
    <property type="entry name" value="Sig_transdc_resp-reg_put"/>
</dbReference>
<dbReference type="NCBIfam" id="TIGR00277">
    <property type="entry name" value="HDIG"/>
    <property type="match status" value="1"/>
</dbReference>
<dbReference type="AlphaFoldDB" id="A0A1J5MWP5"/>
<dbReference type="Gene3D" id="3.40.50.2300">
    <property type="match status" value="1"/>
</dbReference>
<dbReference type="InterPro" id="IPR003607">
    <property type="entry name" value="HD/PDEase_dom"/>
</dbReference>
<dbReference type="InterPro" id="IPR001789">
    <property type="entry name" value="Sig_transdc_resp-reg_receiver"/>
</dbReference>
<dbReference type="OrthoDB" id="9803649at2"/>
<dbReference type="GO" id="GO:0000160">
    <property type="term" value="P:phosphorelay signal transduction system"/>
    <property type="evidence" value="ECO:0007669"/>
    <property type="project" value="InterPro"/>
</dbReference>
<gene>
    <name evidence="5" type="primary">hupR1_2</name>
    <name evidence="5" type="ORF">BerOc1_02167</name>
</gene>
<feature type="domain" description="Response regulatory" evidence="2">
    <location>
        <begin position="5"/>
        <end position="120"/>
    </location>
</feature>
<dbReference type="RefSeq" id="WP_071545693.1">
    <property type="nucleotide sequence ID" value="NZ_LKAQ01000004.1"/>
</dbReference>
<comment type="caution">
    <text evidence="5">The sequence shown here is derived from an EMBL/GenBank/DDBJ whole genome shotgun (WGS) entry which is preliminary data.</text>
</comment>
<dbReference type="SUPFAM" id="SSF109604">
    <property type="entry name" value="HD-domain/PDEase-like"/>
    <property type="match status" value="1"/>
</dbReference>
<accession>A0A1J5MWP5</accession>
<dbReference type="CDD" id="cd00077">
    <property type="entry name" value="HDc"/>
    <property type="match status" value="1"/>
</dbReference>
<evidence type="ECO:0000259" key="3">
    <source>
        <dbReference type="PROSITE" id="PS51831"/>
    </source>
</evidence>
<dbReference type="Pfam" id="PF00072">
    <property type="entry name" value="Response_reg"/>
    <property type="match status" value="1"/>
</dbReference>
<dbReference type="InterPro" id="IPR013976">
    <property type="entry name" value="HDOD"/>
</dbReference>
<reference evidence="5 6" key="1">
    <citation type="submission" date="2015-09" db="EMBL/GenBank/DDBJ databases">
        <title>Genome of Desulfovibrio dechloracetivorans BerOc1, a mercury methylating strain isolated from highly hydrocarbons and metals contaminated coastal sediments.</title>
        <authorList>
            <person name="Goni Urriza M."/>
            <person name="Gassie C."/>
            <person name="Bouchez O."/>
            <person name="Klopp C."/>
            <person name="Ranchou-Peyruse A."/>
            <person name="Remy G."/>
        </authorList>
    </citation>
    <scope>NUCLEOTIDE SEQUENCE [LARGE SCALE GENOMIC DNA]</scope>
    <source>
        <strain evidence="5 6">BerOc1</strain>
    </source>
</reference>
<evidence type="ECO:0000313" key="6">
    <source>
        <dbReference type="Proteomes" id="UP000181901"/>
    </source>
</evidence>
<dbReference type="PANTHER" id="PTHR33525:SF3">
    <property type="entry name" value="RIBONUCLEASE Y"/>
    <property type="match status" value="1"/>
</dbReference>
<organism evidence="5 6">
    <name type="scientific">Pseudodesulfovibrio hydrargyri</name>
    <dbReference type="NCBI Taxonomy" id="2125990"/>
    <lineage>
        <taxon>Bacteria</taxon>
        <taxon>Pseudomonadati</taxon>
        <taxon>Thermodesulfobacteriota</taxon>
        <taxon>Desulfovibrionia</taxon>
        <taxon>Desulfovibrionales</taxon>
        <taxon>Desulfovibrionaceae</taxon>
    </lineage>
</organism>
<dbReference type="Pfam" id="PF08668">
    <property type="entry name" value="HDOD"/>
    <property type="match status" value="1"/>
</dbReference>
<dbReference type="Gene3D" id="1.10.3210.10">
    <property type="entry name" value="Hypothetical protein af1432"/>
    <property type="match status" value="1"/>
</dbReference>
<dbReference type="SUPFAM" id="SSF52172">
    <property type="entry name" value="CheY-like"/>
    <property type="match status" value="1"/>
</dbReference>
<dbReference type="InterPro" id="IPR052340">
    <property type="entry name" value="RNase_Y/CdgJ"/>
</dbReference>
<dbReference type="InterPro" id="IPR011006">
    <property type="entry name" value="CheY-like_superfamily"/>
</dbReference>
<dbReference type="PROSITE" id="PS51831">
    <property type="entry name" value="HD"/>
    <property type="match status" value="1"/>
</dbReference>
<protein>
    <submittedName>
        <fullName evidence="5">Hydrogenase transcriptional regulatory protein hupR1</fullName>
    </submittedName>
</protein>
<feature type="domain" description="HD" evidence="3">
    <location>
        <begin position="235"/>
        <end position="358"/>
    </location>
</feature>
<evidence type="ECO:0000256" key="1">
    <source>
        <dbReference type="PROSITE-ProRule" id="PRU00169"/>
    </source>
</evidence>